<keyword evidence="4" id="KW-1185">Reference proteome</keyword>
<keyword evidence="2" id="KW-0812">Transmembrane</keyword>
<feature type="compositionally biased region" description="Polar residues" evidence="1">
    <location>
        <begin position="34"/>
        <end position="44"/>
    </location>
</feature>
<comment type="caution">
    <text evidence="3">The sequence shown here is derived from an EMBL/GenBank/DDBJ whole genome shotgun (WGS) entry which is preliminary data.</text>
</comment>
<feature type="transmembrane region" description="Helical" evidence="2">
    <location>
        <begin position="287"/>
        <end position="310"/>
    </location>
</feature>
<feature type="transmembrane region" description="Helical" evidence="2">
    <location>
        <begin position="545"/>
        <end position="563"/>
    </location>
</feature>
<evidence type="ECO:0000256" key="1">
    <source>
        <dbReference type="SAM" id="MobiDB-lite"/>
    </source>
</evidence>
<protein>
    <submittedName>
        <fullName evidence="3">Uncharacterized protein</fullName>
    </submittedName>
</protein>
<reference evidence="3" key="1">
    <citation type="journal article" date="2022" name="bioRxiv">
        <title>Genomics of Preaxostyla Flagellates Illuminates Evolutionary Transitions and the Path Towards Mitochondrial Loss.</title>
        <authorList>
            <person name="Novak L.V.F."/>
            <person name="Treitli S.C."/>
            <person name="Pyrih J."/>
            <person name="Halakuc P."/>
            <person name="Pipaliya S.V."/>
            <person name="Vacek V."/>
            <person name="Brzon O."/>
            <person name="Soukal P."/>
            <person name="Eme L."/>
            <person name="Dacks J.B."/>
            <person name="Karnkowska A."/>
            <person name="Elias M."/>
            <person name="Hampl V."/>
        </authorList>
    </citation>
    <scope>NUCLEOTIDE SEQUENCE</scope>
    <source>
        <strain evidence="3">RCP-MX</strain>
    </source>
</reference>
<proteinExistence type="predicted"/>
<feature type="transmembrane region" description="Helical" evidence="2">
    <location>
        <begin position="260"/>
        <end position="280"/>
    </location>
</feature>
<feature type="transmembrane region" description="Helical" evidence="2">
    <location>
        <begin position="373"/>
        <end position="397"/>
    </location>
</feature>
<feature type="transmembrane region" description="Helical" evidence="2">
    <location>
        <begin position="502"/>
        <end position="524"/>
    </location>
</feature>
<evidence type="ECO:0000313" key="4">
    <source>
        <dbReference type="Proteomes" id="UP001141327"/>
    </source>
</evidence>
<feature type="transmembrane region" description="Helical" evidence="2">
    <location>
        <begin position="160"/>
        <end position="183"/>
    </location>
</feature>
<gene>
    <name evidence="3" type="ORF">PAPYR_4960</name>
</gene>
<keyword evidence="2" id="KW-1133">Transmembrane helix</keyword>
<feature type="transmembrane region" description="Helical" evidence="2">
    <location>
        <begin position="195"/>
        <end position="215"/>
    </location>
</feature>
<dbReference type="EMBL" id="JAPMOS010000022">
    <property type="protein sequence ID" value="KAJ4459158.1"/>
    <property type="molecule type" value="Genomic_DNA"/>
</dbReference>
<keyword evidence="2" id="KW-0472">Membrane</keyword>
<evidence type="ECO:0000256" key="2">
    <source>
        <dbReference type="SAM" id="Phobius"/>
    </source>
</evidence>
<accession>A0ABQ8UK30</accession>
<organism evidence="3 4">
    <name type="scientific">Paratrimastix pyriformis</name>
    <dbReference type="NCBI Taxonomy" id="342808"/>
    <lineage>
        <taxon>Eukaryota</taxon>
        <taxon>Metamonada</taxon>
        <taxon>Preaxostyla</taxon>
        <taxon>Paratrimastigidae</taxon>
        <taxon>Paratrimastix</taxon>
    </lineage>
</organism>
<sequence>MPLPPSLKAGPGDQKKDADDVVKTETEEDATDVQALNQPQQSCVSRGGVTSARTYQHVTQCQVQVEAVDHQPSGKNDETTNSTSYSSSFELQAFELVKTRSSPPTPAPPSLDSMDGSLGLSISETPRLDLIKPTTKSCHFPTYTFKNYPYRQFLLFFCRVYGHVFVLTAIACVVLIGVSYIPVSTGSYPNYLNGAAYSYLNVLSTVMIGVVSVLVDQLMVFGWKKQRLVFILGGLICTVICALFYVGLDALGIQWWFYRAQYALYLIPVTLVSLGTLSNVRQYKKVLWWMVPHYISSGIFLLYALVFFKIFPRLPEDYLRSIFRLTVHPLVNEIGMLICKTFGKMLPQAVISPGCIFGIALVFQSNINLFGRHLIGSVGSLSNSVMVTVLLMLYEIFMRLTYKIRERSGGPPPAPSAPLRWALRAGFRPPAILQRRRFMWRISGPLPETEYTRMMRANLVTSEMIFECVGITVSSVLSYFMWPHRLIYDLMWQSPPALLPLVYSFLLQFGCEIVADFVSTFFEIKNGLPLLQAWEKRCEGFGHRKGYFAIMLTVTISSLFWLYKLVETVPTTGCPTLDPCSCAFRLHTEYCP</sequence>
<feature type="transmembrane region" description="Helical" evidence="2">
    <location>
        <begin position="464"/>
        <end position="482"/>
    </location>
</feature>
<feature type="region of interest" description="Disordered" evidence="1">
    <location>
        <begin position="1"/>
        <end position="49"/>
    </location>
</feature>
<dbReference type="Proteomes" id="UP001141327">
    <property type="component" value="Unassembled WGS sequence"/>
</dbReference>
<feature type="transmembrane region" description="Helical" evidence="2">
    <location>
        <begin position="227"/>
        <end position="248"/>
    </location>
</feature>
<name>A0ABQ8UK30_9EUKA</name>
<feature type="compositionally biased region" description="Basic and acidic residues" evidence="1">
    <location>
        <begin position="13"/>
        <end position="25"/>
    </location>
</feature>
<evidence type="ECO:0000313" key="3">
    <source>
        <dbReference type="EMBL" id="KAJ4459158.1"/>
    </source>
</evidence>